<accession>A0A846WDY9</accession>
<dbReference type="GO" id="GO:0004462">
    <property type="term" value="F:lactoylglutathione lyase activity"/>
    <property type="evidence" value="ECO:0007669"/>
    <property type="project" value="InterPro"/>
</dbReference>
<dbReference type="InterPro" id="IPR037523">
    <property type="entry name" value="VOC_core"/>
</dbReference>
<sequence length="158" mass="16935">MSAPTSETSPLQVAATGHVALNVTDLARSVDFYSGVFGFDVLGRSDEPGREFAFLGRGAELILTLWQQSADEFPTAMAGLHHLAFNVPSISDVEAAQAFLRSRDVPLVYDEILAHMPGMTSGGIFFTDPDGIRIEICTAEGAQIHPTRDDGTPSCGFF</sequence>
<name>A0A846WDY9_9ACTN</name>
<dbReference type="PANTHER" id="PTHR36113">
    <property type="entry name" value="LYASE, PUTATIVE-RELATED-RELATED"/>
    <property type="match status" value="1"/>
</dbReference>
<proteinExistence type="predicted"/>
<dbReference type="AlphaFoldDB" id="A0A846WDY9"/>
<protein>
    <submittedName>
        <fullName evidence="3">VOC family protein</fullName>
    </submittedName>
</protein>
<dbReference type="PROSITE" id="PS51819">
    <property type="entry name" value="VOC"/>
    <property type="match status" value="1"/>
</dbReference>
<dbReference type="InterPro" id="IPR018146">
    <property type="entry name" value="Glyoxalase_1_CS"/>
</dbReference>
<dbReference type="SUPFAM" id="SSF54593">
    <property type="entry name" value="Glyoxalase/Bleomycin resistance protein/Dihydroxybiphenyl dioxygenase"/>
    <property type="match status" value="1"/>
</dbReference>
<evidence type="ECO:0000313" key="3">
    <source>
        <dbReference type="EMBL" id="NKY00045.1"/>
    </source>
</evidence>
<organism evidence="3 4">
    <name type="scientific">Gordonia polyisoprenivorans</name>
    <dbReference type="NCBI Taxonomy" id="84595"/>
    <lineage>
        <taxon>Bacteria</taxon>
        <taxon>Bacillati</taxon>
        <taxon>Actinomycetota</taxon>
        <taxon>Actinomycetes</taxon>
        <taxon>Mycobacteriales</taxon>
        <taxon>Gordoniaceae</taxon>
        <taxon>Gordonia</taxon>
    </lineage>
</organism>
<evidence type="ECO:0000259" key="2">
    <source>
        <dbReference type="PROSITE" id="PS51819"/>
    </source>
</evidence>
<keyword evidence="1" id="KW-0479">Metal-binding</keyword>
<reference evidence="3 4" key="1">
    <citation type="submission" date="2020-04" db="EMBL/GenBank/DDBJ databases">
        <title>MicrobeNet Type strains.</title>
        <authorList>
            <person name="Nicholson A.C."/>
        </authorList>
    </citation>
    <scope>NUCLEOTIDE SEQUENCE [LARGE SCALE GENOMIC DNA]</scope>
    <source>
        <strain evidence="3 4">ATCC BAA-14</strain>
    </source>
</reference>
<dbReference type="RefSeq" id="WP_006372387.1">
    <property type="nucleotide sequence ID" value="NZ_JAAXPC010000001.1"/>
</dbReference>
<dbReference type="Pfam" id="PF00903">
    <property type="entry name" value="Glyoxalase"/>
    <property type="match status" value="1"/>
</dbReference>
<dbReference type="PANTHER" id="PTHR36113:SF6">
    <property type="entry name" value="FOSFOMYCIN RESISTANCE PROTEIN FOSX"/>
    <property type="match status" value="1"/>
</dbReference>
<dbReference type="EMBL" id="JAAXPC010000001">
    <property type="protein sequence ID" value="NKY00045.1"/>
    <property type="molecule type" value="Genomic_DNA"/>
</dbReference>
<evidence type="ECO:0000256" key="1">
    <source>
        <dbReference type="ARBA" id="ARBA00022723"/>
    </source>
</evidence>
<dbReference type="CDD" id="cd06587">
    <property type="entry name" value="VOC"/>
    <property type="match status" value="1"/>
</dbReference>
<feature type="domain" description="VOC" evidence="2">
    <location>
        <begin position="15"/>
        <end position="139"/>
    </location>
</feature>
<dbReference type="PROSITE" id="PS00934">
    <property type="entry name" value="GLYOXALASE_I_1"/>
    <property type="match status" value="1"/>
</dbReference>
<comment type="caution">
    <text evidence="3">The sequence shown here is derived from an EMBL/GenBank/DDBJ whole genome shotgun (WGS) entry which is preliminary data.</text>
</comment>
<dbReference type="InterPro" id="IPR029068">
    <property type="entry name" value="Glyas_Bleomycin-R_OHBP_Dase"/>
</dbReference>
<dbReference type="Proteomes" id="UP000563898">
    <property type="component" value="Unassembled WGS sequence"/>
</dbReference>
<gene>
    <name evidence="3" type="ORF">HGA05_00430</name>
</gene>
<dbReference type="InterPro" id="IPR051332">
    <property type="entry name" value="Fosfomycin_Res_Enzymes"/>
</dbReference>
<dbReference type="Gene3D" id="3.10.180.10">
    <property type="entry name" value="2,3-Dihydroxybiphenyl 1,2-Dioxygenase, domain 1"/>
    <property type="match status" value="1"/>
</dbReference>
<dbReference type="GO" id="GO:0046872">
    <property type="term" value="F:metal ion binding"/>
    <property type="evidence" value="ECO:0007669"/>
    <property type="project" value="UniProtKB-KW"/>
</dbReference>
<evidence type="ECO:0000313" key="4">
    <source>
        <dbReference type="Proteomes" id="UP000563898"/>
    </source>
</evidence>
<dbReference type="InterPro" id="IPR004360">
    <property type="entry name" value="Glyas_Fos-R_dOase_dom"/>
</dbReference>